<keyword evidence="3" id="KW-1185">Reference proteome</keyword>
<reference evidence="2 3" key="1">
    <citation type="submission" date="2018-09" db="EMBL/GenBank/DDBJ databases">
        <title>Complete genome sequence of Euzebya sp. DY32-46 isolated from seawater of Pacific Ocean.</title>
        <authorList>
            <person name="Xu L."/>
            <person name="Wu Y.-H."/>
            <person name="Xu X.-W."/>
        </authorList>
    </citation>
    <scope>NUCLEOTIDE SEQUENCE [LARGE SCALE GENOMIC DNA]</scope>
    <source>
        <strain evidence="2 3">DY32-46</strain>
    </source>
</reference>
<name>A0A346XY23_9ACTN</name>
<organism evidence="2 3">
    <name type="scientific">Euzebya pacifica</name>
    <dbReference type="NCBI Taxonomy" id="1608957"/>
    <lineage>
        <taxon>Bacteria</taxon>
        <taxon>Bacillati</taxon>
        <taxon>Actinomycetota</taxon>
        <taxon>Nitriliruptoria</taxon>
        <taxon>Euzebyales</taxon>
    </lineage>
</organism>
<protein>
    <submittedName>
        <fullName evidence="2">Uncharacterized protein</fullName>
    </submittedName>
</protein>
<dbReference type="EMBL" id="CP031165">
    <property type="protein sequence ID" value="AXV07120.1"/>
    <property type="molecule type" value="Genomic_DNA"/>
</dbReference>
<dbReference type="OrthoDB" id="5241181at2"/>
<feature type="transmembrane region" description="Helical" evidence="1">
    <location>
        <begin position="331"/>
        <end position="355"/>
    </location>
</feature>
<feature type="transmembrane region" description="Helical" evidence="1">
    <location>
        <begin position="299"/>
        <end position="319"/>
    </location>
</feature>
<dbReference type="AlphaFoldDB" id="A0A346XY23"/>
<dbReference type="RefSeq" id="WP_114591668.1">
    <property type="nucleotide sequence ID" value="NZ_CAXIBR010000011.1"/>
</dbReference>
<keyword evidence="1" id="KW-1133">Transmembrane helix</keyword>
<evidence type="ECO:0000256" key="1">
    <source>
        <dbReference type="SAM" id="Phobius"/>
    </source>
</evidence>
<gene>
    <name evidence="2" type="ORF">DVS28_a2439</name>
</gene>
<keyword evidence="1" id="KW-0472">Membrane</keyword>
<dbReference type="KEGG" id="euz:DVS28_a2439"/>
<dbReference type="Proteomes" id="UP000264006">
    <property type="component" value="Chromosome"/>
</dbReference>
<feature type="transmembrane region" description="Helical" evidence="1">
    <location>
        <begin position="202"/>
        <end position="222"/>
    </location>
</feature>
<keyword evidence="1" id="KW-0812">Transmembrane</keyword>
<evidence type="ECO:0000313" key="2">
    <source>
        <dbReference type="EMBL" id="AXV07120.1"/>
    </source>
</evidence>
<feature type="transmembrane region" description="Helical" evidence="1">
    <location>
        <begin position="269"/>
        <end position="287"/>
    </location>
</feature>
<sequence length="375" mass="39997">MTERQITTPTTPLEAHLVRRTLSTALLTYLLLSLTATPALAHGRGSDASNFESRITAAPGVDGLEWRIINSDEYLQLSNTSEAEVVIPGYSGEPYLRIGPDGVFQNLNSHATYVNEDRFGQTVVPQDIDLEGPPDWERISDGNSHAWHDHRIHWMASADPPGVATNPDEVQLVNAWTVPFEVSDEAYEVTGDLRWVPGGNPLLWLAPALLVVSLPVAYGLLRTEPDVEALRWDGLARISGGTLLVIGLANLINLADDLFASPVPLSESAVAAVQTAFFIAIAVYGAVRAIQGTEGAFTALGVGAGAVFIGQGLLYVSVLSASQTASIFPGWLTRLVVALSIAQVIPMGVATVAGIRRLLPDWDDESAVFVAGEAS</sequence>
<proteinExistence type="predicted"/>
<evidence type="ECO:0000313" key="3">
    <source>
        <dbReference type="Proteomes" id="UP000264006"/>
    </source>
</evidence>
<accession>A0A346XY23</accession>
<feature type="transmembrane region" description="Helical" evidence="1">
    <location>
        <begin position="234"/>
        <end position="254"/>
    </location>
</feature>